<organism evidence="1 2">
    <name type="scientific">Thiobacillus sedimenti</name>
    <dbReference type="NCBI Taxonomy" id="3110231"/>
    <lineage>
        <taxon>Bacteria</taxon>
        <taxon>Pseudomonadati</taxon>
        <taxon>Pseudomonadota</taxon>
        <taxon>Betaproteobacteria</taxon>
        <taxon>Nitrosomonadales</taxon>
        <taxon>Thiobacillaceae</taxon>
        <taxon>Thiobacillus</taxon>
    </lineage>
</organism>
<reference evidence="1 2" key="1">
    <citation type="submission" date="2023-12" db="EMBL/GenBank/DDBJ databases">
        <title>Thiobacillus sedimentum sp. nov., a chemolithoautotrophic sulfur-oxidizing bacterium isolated from freshwater sediment.</title>
        <authorList>
            <person name="Luo J."/>
            <person name="Dai C."/>
        </authorList>
    </citation>
    <scope>NUCLEOTIDE SEQUENCE [LARGE SCALE GENOMIC DNA]</scope>
    <source>
        <strain evidence="1 2">SCUT-2</strain>
    </source>
</reference>
<dbReference type="Proteomes" id="UP001334732">
    <property type="component" value="Chromosome"/>
</dbReference>
<sequence>MEEHDATAAVRFHKQDPGGFQNTANLVARTLMNLELPFGLQALQGGQRHQGFLGEHLLLPIQQGSRGPNLSAGDHS</sequence>
<proteinExistence type="predicted"/>
<evidence type="ECO:0000313" key="2">
    <source>
        <dbReference type="Proteomes" id="UP001334732"/>
    </source>
</evidence>
<keyword evidence="2" id="KW-1185">Reference proteome</keyword>
<evidence type="ECO:0000313" key="1">
    <source>
        <dbReference type="EMBL" id="WRS38162.1"/>
    </source>
</evidence>
<protein>
    <submittedName>
        <fullName evidence="1">Uncharacterized protein</fullName>
    </submittedName>
</protein>
<accession>A0ABZ1CFL3</accession>
<gene>
    <name evidence="1" type="ORF">VA613_09060</name>
</gene>
<dbReference type="EMBL" id="CP141769">
    <property type="protein sequence ID" value="WRS38162.1"/>
    <property type="molecule type" value="Genomic_DNA"/>
</dbReference>
<name>A0ABZ1CFL3_9PROT</name>